<dbReference type="InterPro" id="IPR025272">
    <property type="entry name" value="SocA_Panacea"/>
</dbReference>
<dbReference type="RefSeq" id="WP_067092194.1">
    <property type="nucleotide sequence ID" value="NZ_LWMV01000192.1"/>
</dbReference>
<comment type="caution">
    <text evidence="2">The sequence shown here is derived from an EMBL/GenBank/DDBJ whole genome shotgun (WGS) entry which is preliminary data.</text>
</comment>
<evidence type="ECO:0000313" key="2">
    <source>
        <dbReference type="EMBL" id="KZX11156.1"/>
    </source>
</evidence>
<keyword evidence="3" id="KW-1185">Reference proteome</keyword>
<dbReference type="EMBL" id="LWMV01000192">
    <property type="protein sequence ID" value="KZX11156.1"/>
    <property type="molecule type" value="Genomic_DNA"/>
</dbReference>
<proteinExistence type="predicted"/>
<reference evidence="2 3" key="1">
    <citation type="submission" date="2016-04" db="EMBL/GenBank/DDBJ databases">
        <title>Genome sequence of Methanobrevibacter curvatus DSM 11111.</title>
        <authorList>
            <person name="Poehlein A."/>
            <person name="Seedorf H."/>
            <person name="Daniel R."/>
        </authorList>
    </citation>
    <scope>NUCLEOTIDE SEQUENCE [LARGE SCALE GENOMIC DNA]</scope>
    <source>
        <strain evidence="2 3">DSM 11111</strain>
    </source>
</reference>
<name>A0A165ZTX2_9EURY</name>
<dbReference type="PATRIC" id="fig|49547.3.peg.1621"/>
<dbReference type="OrthoDB" id="77772at2157"/>
<evidence type="ECO:0000259" key="1">
    <source>
        <dbReference type="Pfam" id="PF13274"/>
    </source>
</evidence>
<sequence>MEVNTKKMKELMHYIIDRCGHKNNVEKTVLYKILYFSDFDYFELNEKSITNETYQKYPRGPVPIHFDELKNELISENKITEEIQHVFPGSKHKKFNYYSNTSSKIQYINNDEIKVIEVVINKLSKMNARQISEYSHKDMPWRVAWEYDDLEYEFVFYRSEPYSVRDN</sequence>
<protein>
    <recommendedName>
        <fullName evidence="1">Antitoxin SocA-like Panacea domain-containing protein</fullName>
    </recommendedName>
</protein>
<accession>A0A165ZTX2</accession>
<organism evidence="2 3">
    <name type="scientific">Methanobrevibacter curvatus</name>
    <dbReference type="NCBI Taxonomy" id="49547"/>
    <lineage>
        <taxon>Archaea</taxon>
        <taxon>Methanobacteriati</taxon>
        <taxon>Methanobacteriota</taxon>
        <taxon>Methanomada group</taxon>
        <taxon>Methanobacteria</taxon>
        <taxon>Methanobacteriales</taxon>
        <taxon>Methanobacteriaceae</taxon>
        <taxon>Methanobrevibacter</taxon>
    </lineage>
</organism>
<dbReference type="Pfam" id="PF13274">
    <property type="entry name" value="SocA_Panacea"/>
    <property type="match status" value="1"/>
</dbReference>
<dbReference type="Proteomes" id="UP000077245">
    <property type="component" value="Unassembled WGS sequence"/>
</dbReference>
<dbReference type="AlphaFoldDB" id="A0A165ZTX2"/>
<feature type="domain" description="Antitoxin SocA-like Panacea" evidence="1">
    <location>
        <begin position="30"/>
        <end position="141"/>
    </location>
</feature>
<gene>
    <name evidence="2" type="ORF">MBCUR_15180</name>
</gene>
<evidence type="ECO:0000313" key="3">
    <source>
        <dbReference type="Proteomes" id="UP000077245"/>
    </source>
</evidence>